<protein>
    <recommendedName>
        <fullName evidence="5">RGS domain-containing protein</fullName>
    </recommendedName>
</protein>
<feature type="transmembrane region" description="Helical" evidence="2">
    <location>
        <begin position="205"/>
        <end position="227"/>
    </location>
</feature>
<feature type="transmembrane region" description="Helical" evidence="2">
    <location>
        <begin position="239"/>
        <end position="265"/>
    </location>
</feature>
<evidence type="ECO:0000256" key="2">
    <source>
        <dbReference type="SAM" id="Phobius"/>
    </source>
</evidence>
<evidence type="ECO:0008006" key="5">
    <source>
        <dbReference type="Google" id="ProtNLM"/>
    </source>
</evidence>
<feature type="transmembrane region" description="Helical" evidence="2">
    <location>
        <begin position="155"/>
        <end position="176"/>
    </location>
</feature>
<accession>A0A0D2AX05</accession>
<dbReference type="STRING" id="569365.A0A0D2AX05"/>
<keyword evidence="2" id="KW-0472">Membrane</keyword>
<feature type="transmembrane region" description="Helical" evidence="2">
    <location>
        <begin position="277"/>
        <end position="299"/>
    </location>
</feature>
<keyword evidence="2" id="KW-0812">Transmembrane</keyword>
<reference evidence="3 4" key="1">
    <citation type="submission" date="2015-01" db="EMBL/GenBank/DDBJ databases">
        <title>The Genome Sequence of Cladophialophora immunda CBS83496.</title>
        <authorList>
            <consortium name="The Broad Institute Genomics Platform"/>
            <person name="Cuomo C."/>
            <person name="de Hoog S."/>
            <person name="Gorbushina A."/>
            <person name="Stielow B."/>
            <person name="Teixiera M."/>
            <person name="Abouelleil A."/>
            <person name="Chapman S.B."/>
            <person name="Priest M."/>
            <person name="Young S.K."/>
            <person name="Wortman J."/>
            <person name="Nusbaum C."/>
            <person name="Birren B."/>
        </authorList>
    </citation>
    <scope>NUCLEOTIDE SEQUENCE [LARGE SCALE GENOMIC DNA]</scope>
    <source>
        <strain evidence="3 4">CBS 83496</strain>
    </source>
</reference>
<evidence type="ECO:0000313" key="4">
    <source>
        <dbReference type="Proteomes" id="UP000054466"/>
    </source>
</evidence>
<feature type="transmembrane region" description="Helical" evidence="2">
    <location>
        <begin position="79"/>
        <end position="104"/>
    </location>
</feature>
<evidence type="ECO:0000313" key="3">
    <source>
        <dbReference type="EMBL" id="KIW29822.1"/>
    </source>
</evidence>
<keyword evidence="2" id="KW-1133">Transmembrane helix</keyword>
<evidence type="ECO:0000256" key="1">
    <source>
        <dbReference type="SAM" id="MobiDB-lite"/>
    </source>
</evidence>
<feature type="transmembrane region" description="Helical" evidence="2">
    <location>
        <begin position="45"/>
        <end position="67"/>
    </location>
</feature>
<dbReference type="EMBL" id="KN847042">
    <property type="protein sequence ID" value="KIW29822.1"/>
    <property type="molecule type" value="Genomic_DNA"/>
</dbReference>
<proteinExistence type="predicted"/>
<dbReference type="OrthoDB" id="5313079at2759"/>
<dbReference type="RefSeq" id="XP_016250038.1">
    <property type="nucleotide sequence ID" value="XM_016392519.1"/>
</dbReference>
<dbReference type="Proteomes" id="UP000054466">
    <property type="component" value="Unassembled WGS sequence"/>
</dbReference>
<feature type="region of interest" description="Disordered" evidence="1">
    <location>
        <begin position="612"/>
        <end position="632"/>
    </location>
</feature>
<dbReference type="VEuPathDB" id="FungiDB:PV07_05609"/>
<dbReference type="SUPFAM" id="SSF48097">
    <property type="entry name" value="Regulator of G-protein signaling, RGS"/>
    <property type="match status" value="1"/>
</dbReference>
<dbReference type="HOGENOM" id="CLU_022448_0_0_1"/>
<dbReference type="GeneID" id="27344803"/>
<organism evidence="3 4">
    <name type="scientific">Cladophialophora immunda</name>
    <dbReference type="NCBI Taxonomy" id="569365"/>
    <lineage>
        <taxon>Eukaryota</taxon>
        <taxon>Fungi</taxon>
        <taxon>Dikarya</taxon>
        <taxon>Ascomycota</taxon>
        <taxon>Pezizomycotina</taxon>
        <taxon>Eurotiomycetes</taxon>
        <taxon>Chaetothyriomycetidae</taxon>
        <taxon>Chaetothyriales</taxon>
        <taxon>Herpotrichiellaceae</taxon>
        <taxon>Cladophialophora</taxon>
    </lineage>
</organism>
<name>A0A0D2AX05_9EURO</name>
<keyword evidence="4" id="KW-1185">Reference proteome</keyword>
<dbReference type="InterPro" id="IPR036305">
    <property type="entry name" value="RGS_sf"/>
</dbReference>
<gene>
    <name evidence="3" type="ORF">PV07_05609</name>
</gene>
<feature type="transmembrane region" description="Helical" evidence="2">
    <location>
        <begin position="14"/>
        <end position="33"/>
    </location>
</feature>
<sequence>MATQANFDSLNCTYLGLAIAWTFILAGGSYILLENRCLPFLYMRRIPLTLTAVWTLQIYWILTMIYRLTGPMTPCAVEFWVMSTLLPLGIAIFQAANSQFLYVASTQRKYAYLSSPTKETNSEHWASIRTRPESSTTRSRGLFYRFKVLDIVTRLTFFIAAGIVVTIISTFIIYFGSRKFHPHFGFIPDNFRGDDAQKIAHCKKGWQWCLSITWQFFWSWIYAPYVLWKARNIHDTHGWRFQTMCCCIAGLPASPLWLAALYIPAFEPVNKYFAPPLWFAISIFVMQLMTVHFPCVEIWRQRSLQAQIRASIQAWDHGNNFSGSFQSQDTKFSAICRQSFMSSIDETTPEDTAIPEPCAPVSPDMRRGGLFTDLALQHTLRLNPAPLQKFAALQDFSGENISFLVHVAEWQKPWLAARFRNQAHAFILPSERVEQERKLRYRQFWQAVHIYMSFVNMESAEFPINLSSKVRKGLDAVFGEATILLLNRHSVANLPQLPLLPLLPLDTDNAFINSEQPNLFSLGAIDDKSTERGAAFASAPRSLSASRVVSPAPSEGNLSETNSKANIILSRDTITIPETFDENVFREATSVIRHLVLTNTWPKFVNYTLRSNHRTSRTGRPQSRSKRWFPWA</sequence>
<dbReference type="AlphaFoldDB" id="A0A0D2AX05"/>